<evidence type="ECO:0000256" key="1">
    <source>
        <dbReference type="ARBA" id="ARBA00004141"/>
    </source>
</evidence>
<evidence type="ECO:0000313" key="9">
    <source>
        <dbReference type="Proteomes" id="UP000325415"/>
    </source>
</evidence>
<evidence type="ECO:0000256" key="4">
    <source>
        <dbReference type="ARBA" id="ARBA00023136"/>
    </source>
</evidence>
<evidence type="ECO:0000313" key="8">
    <source>
        <dbReference type="EMBL" id="KAE8126762.1"/>
    </source>
</evidence>
<dbReference type="InterPro" id="IPR013525">
    <property type="entry name" value="ABC2_TM"/>
</dbReference>
<evidence type="ECO:0000256" key="2">
    <source>
        <dbReference type="ARBA" id="ARBA00022692"/>
    </source>
</evidence>
<keyword evidence="4 6" id="KW-0472">Membrane</keyword>
<dbReference type="NCBIfam" id="TIGR03061">
    <property type="entry name" value="pip_yhgE_Nterm"/>
    <property type="match status" value="1"/>
</dbReference>
<name>A0A5N6RWZ0_9BIFI</name>
<dbReference type="Gene3D" id="3.40.1710.10">
    <property type="entry name" value="abc type-2 transporter like domain"/>
    <property type="match status" value="1"/>
</dbReference>
<feature type="transmembrane region" description="Helical" evidence="6">
    <location>
        <begin position="662"/>
        <end position="686"/>
    </location>
</feature>
<reference evidence="8 9" key="1">
    <citation type="submission" date="2018-04" db="EMBL/GenBank/DDBJ databases">
        <authorList>
            <person name="Eckel V.P."/>
            <person name="Vogel R.F."/>
        </authorList>
    </citation>
    <scope>NUCLEOTIDE SEQUENCE [LARGE SCALE GENOMIC DNA]</scope>
    <source>
        <strain evidence="9">TMW 2.1764</strain>
    </source>
</reference>
<gene>
    <name evidence="8" type="ORF">DDE84_10285</name>
</gene>
<proteinExistence type="predicted"/>
<dbReference type="Gene3D" id="1.10.287.1490">
    <property type="match status" value="1"/>
</dbReference>
<feature type="region of interest" description="Disordered" evidence="5">
    <location>
        <begin position="563"/>
        <end position="595"/>
    </location>
</feature>
<comment type="subcellular location">
    <subcellularLocation>
        <location evidence="1">Membrane</location>
        <topology evidence="1">Multi-pass membrane protein</topology>
    </subcellularLocation>
</comment>
<organism evidence="8 9">
    <name type="scientific">Bifidobacterium tibiigranuli</name>
    <dbReference type="NCBI Taxonomy" id="2172043"/>
    <lineage>
        <taxon>Bacteria</taxon>
        <taxon>Bacillati</taxon>
        <taxon>Actinomycetota</taxon>
        <taxon>Actinomycetes</taxon>
        <taxon>Bifidobacteriales</taxon>
        <taxon>Bifidobacteriaceae</taxon>
        <taxon>Bifidobacterium</taxon>
    </lineage>
</organism>
<dbReference type="EMBL" id="QDAG01000011">
    <property type="protein sequence ID" value="KAE8126762.1"/>
    <property type="molecule type" value="Genomic_DNA"/>
</dbReference>
<protein>
    <submittedName>
        <fullName evidence="8">YhgE/Pip domain-containing protein</fullName>
    </submittedName>
</protein>
<feature type="transmembrane region" description="Helical" evidence="6">
    <location>
        <begin position="628"/>
        <end position="656"/>
    </location>
</feature>
<dbReference type="InterPro" id="IPR051328">
    <property type="entry name" value="T7SS_ABC-Transporter"/>
</dbReference>
<accession>A0A5N6RWZ0</accession>
<feature type="domain" description="ABC-2 type transporter transmembrane" evidence="7">
    <location>
        <begin position="24"/>
        <end position="185"/>
    </location>
</feature>
<feature type="transmembrane region" description="Helical" evidence="6">
    <location>
        <begin position="693"/>
        <end position="711"/>
    </location>
</feature>
<feature type="domain" description="ABC-2 type transporter transmembrane" evidence="7">
    <location>
        <begin position="622"/>
        <end position="764"/>
    </location>
</feature>
<feature type="compositionally biased region" description="Gly residues" evidence="5">
    <location>
        <begin position="576"/>
        <end position="590"/>
    </location>
</feature>
<dbReference type="PANTHER" id="PTHR43077">
    <property type="entry name" value="TRANSPORT PERMEASE YVFS-RELATED"/>
    <property type="match status" value="1"/>
</dbReference>
<evidence type="ECO:0000256" key="5">
    <source>
        <dbReference type="SAM" id="MobiDB-lite"/>
    </source>
</evidence>
<keyword evidence="3 6" id="KW-1133">Transmembrane helix</keyword>
<dbReference type="Proteomes" id="UP000325415">
    <property type="component" value="Unassembled WGS sequence"/>
</dbReference>
<dbReference type="GeneID" id="78128066"/>
<feature type="transmembrane region" description="Helical" evidence="6">
    <location>
        <begin position="530"/>
        <end position="548"/>
    </location>
</feature>
<evidence type="ECO:0000256" key="6">
    <source>
        <dbReference type="SAM" id="Phobius"/>
    </source>
</evidence>
<dbReference type="InterPro" id="IPR017500">
    <property type="entry name" value="Phage_infect_YhgE_N"/>
</dbReference>
<feature type="transmembrane region" description="Helical" evidence="6">
    <location>
        <begin position="12"/>
        <end position="38"/>
    </location>
</feature>
<dbReference type="GO" id="GO:0016020">
    <property type="term" value="C:membrane"/>
    <property type="evidence" value="ECO:0007669"/>
    <property type="project" value="UniProtKB-SubCell"/>
</dbReference>
<keyword evidence="2 6" id="KW-0812">Transmembrane</keyword>
<dbReference type="OrthoDB" id="9811483at2"/>
<dbReference type="Pfam" id="PF12698">
    <property type="entry name" value="ABC2_membrane_3"/>
    <property type="match status" value="2"/>
</dbReference>
<feature type="transmembrane region" description="Helical" evidence="6">
    <location>
        <begin position="746"/>
        <end position="767"/>
    </location>
</feature>
<dbReference type="RefSeq" id="WP_152581606.1">
    <property type="nucleotide sequence ID" value="NZ_JALCMD010000003.1"/>
</dbReference>
<dbReference type="SUPFAM" id="SSF58104">
    <property type="entry name" value="Methyl-accepting chemotaxis protein (MCP) signaling domain"/>
    <property type="match status" value="1"/>
</dbReference>
<evidence type="ECO:0000256" key="3">
    <source>
        <dbReference type="ARBA" id="ARBA00022989"/>
    </source>
</evidence>
<sequence length="788" mass="82509">MTMIGKLFVDDVRHLLSTVVTIVITVGLVMIPGLFAWFNIAASWDPFGNTKSLKVAIANTDAGYSSDNLPITVNVGDQVVSELRANTELDWAFTSKDEAINGTKSGKYYAAVIIPKDFSATMLTFFSPGAKHPKLTYVTNEKLNAVAPKLTGEGADQIAAEVNTTFSTTLTGTALRLARTVVKQLDAPQAQQRLGNFSGNVTDLANQLNDTASMLHAYRAMLDASGSLLTSSDQLLAATADSASKAGNQLKKARSSVGDINSALSASAATLSGALSASGSSFNAVNGSIDKTFADASASAGDVSAGLRRQSTAVQHQLDQYGALRDAVQQLANATPESSPAHAQLEHVADGLQTVIDRLTALRDSLNGAANDVDAKNSDVAGQRARIKQLSSQASSTIDGVHADVDGTLKPQIASIAASLNDAASTLDTNSGALQGAVDSLHSTATSADADMASIKKVLDSMADLLTGTSKTLSEFSGKLSAALSSGDMQAVRRLLSQDPATLASALAAPVQLERKAVFPVENFGTAMTPFYTIIPLWVGALLAVLMLKTGVSRQRQQALLDAARGGKGGKRGKARGTGAGSDAGDGTGKSGDNTYDASHASRAMHAVAPGTAADETEGQRLKPHQLFLGHFGIFALIALAQSTFSCAGTLLFLRVHAAHPWLFMLCGWTSSLVFMFFIYTVLVSFGNVGKAIIVIVLVMQVSGTGGAYPLQVVPGFIQNLSPFLPAFHAIEATRAAVAGIYMNDLFQQLGIVLIYAAAMLPVGLLLRKPLVRFNRWVERQTSSTKVL</sequence>
<evidence type="ECO:0000259" key="7">
    <source>
        <dbReference type="Pfam" id="PF12698"/>
    </source>
</evidence>
<comment type="caution">
    <text evidence="8">The sequence shown here is derived from an EMBL/GenBank/DDBJ whole genome shotgun (WGS) entry which is preliminary data.</text>
</comment>
<dbReference type="AlphaFoldDB" id="A0A5N6RWZ0"/>
<dbReference type="PANTHER" id="PTHR43077:SF10">
    <property type="entry name" value="TRANSPORT PERMEASE PROTEIN"/>
    <property type="match status" value="1"/>
</dbReference>
<keyword evidence="9" id="KW-1185">Reference proteome</keyword>
<dbReference type="GO" id="GO:0140359">
    <property type="term" value="F:ABC-type transporter activity"/>
    <property type="evidence" value="ECO:0007669"/>
    <property type="project" value="InterPro"/>
</dbReference>